<feature type="compositionally biased region" description="Polar residues" evidence="4">
    <location>
        <begin position="501"/>
        <end position="520"/>
    </location>
</feature>
<dbReference type="eggNOG" id="KOG0504">
    <property type="taxonomic scope" value="Eukaryota"/>
</dbReference>
<feature type="compositionally biased region" description="Basic and acidic residues" evidence="4">
    <location>
        <begin position="167"/>
        <end position="183"/>
    </location>
</feature>
<feature type="compositionally biased region" description="Polar residues" evidence="4">
    <location>
        <begin position="729"/>
        <end position="739"/>
    </location>
</feature>
<evidence type="ECO:0000259" key="5">
    <source>
        <dbReference type="Pfam" id="PF25877"/>
    </source>
</evidence>
<dbReference type="Pfam" id="PF12796">
    <property type="entry name" value="Ank_2"/>
    <property type="match status" value="1"/>
</dbReference>
<dbReference type="SMART" id="SM00248">
    <property type="entry name" value="ANK"/>
    <property type="match status" value="2"/>
</dbReference>
<dbReference type="VEuPathDB" id="VectorBase:MDOMA2_002751"/>
<dbReference type="PANTHER" id="PTHR14491:SF7">
    <property type="entry name" value="SOSONDOWAH, ISOFORM G"/>
    <property type="match status" value="1"/>
</dbReference>
<feature type="compositionally biased region" description="Low complexity" evidence="4">
    <location>
        <begin position="201"/>
        <end position="214"/>
    </location>
</feature>
<dbReference type="EnsemblMetazoa" id="MDOA008726-RB">
    <property type="protein sequence ID" value="MDOA008726-PB"/>
    <property type="gene ID" value="MDOA008726"/>
</dbReference>
<feature type="compositionally biased region" description="Low complexity" evidence="4">
    <location>
        <begin position="461"/>
        <end position="470"/>
    </location>
</feature>
<dbReference type="AlphaFoldDB" id="A0A1I8MV27"/>
<feature type="region of interest" description="Disordered" evidence="4">
    <location>
        <begin position="451"/>
        <end position="525"/>
    </location>
</feature>
<evidence type="ECO:0000256" key="4">
    <source>
        <dbReference type="SAM" id="MobiDB-lite"/>
    </source>
</evidence>
<dbReference type="PANTHER" id="PTHR14491">
    <property type="entry name" value="SOSONDOWAH, ISOFORM G"/>
    <property type="match status" value="1"/>
</dbReference>
<dbReference type="PROSITE" id="PS50088">
    <property type="entry name" value="ANK_REPEAT"/>
    <property type="match status" value="1"/>
</dbReference>
<feature type="region of interest" description="Disordered" evidence="4">
    <location>
        <begin position="628"/>
        <end position="663"/>
    </location>
</feature>
<dbReference type="PROSITE" id="PS50297">
    <property type="entry name" value="ANK_REP_REGION"/>
    <property type="match status" value="1"/>
</dbReference>
<evidence type="ECO:0000256" key="1">
    <source>
        <dbReference type="ARBA" id="ARBA00022737"/>
    </source>
</evidence>
<accession>A0A1I8MV27</accession>
<sequence>MEGPKELSLSEIRKYMLDNGCKVTNHALVKHFKRFLTHPDTQIEARKEFKTYVNILATIKNENNQKYLILRKKYLNECPSEDVVQRAISQAGGTDSVPSSPGGLSVTTDEATASPFRKPPPYIPPPEVNAPIAMYQGTPLAPMAPIPPSTNDDEEHTNDGNTTTSTLERENEMENKAVEDKSVSRSNSVDETANKENIPRFSFSSGSSGTDSTDAGPGATDKSSGPDVETENPISVKEATRKFNRMASEEEAKIISPPSKKKPEKFVEEKELPEVTLAHPKAKEWIVAMAKANYQELAKLANDHPELVKLQDPTTGYTALHWAAKHGNEDVIKLIAGTYKADVNARTNGGYTPLHIAMQFGRVNIFALLCNTYKANRDLLDWAGNKALDYSKQQTTVSASTYSSEYCSKFLLTELNNNYHFELPSNMKTTGGGTVGSALTRGKKRSQLGYATISGGSNPISRTQSLLTTSTRRREKKQAIQSMKFNNNNNNEDDTLMPCQMLSSPQSSPESTPRSMSPNDNRGMGIVARRKESFLRKTLRAATASNRQHQNHNNNNNPEKLTNKILKEFIYVYYCWFCNKNMLSSHEIKAKRKPSAEKDSGFLRIGSLNVRVKKTTEAFSNFLGVGNGNGSSMPAQPHHHHPHAASTASLPHQRPHRHHHYPHHLHHAGTMRNQHHLHPMMMKKSSTMMAKKNTPSSMHHLAPGSRASAPINSKQFDLLHKSWGSADNINGTSSNINNVTHDDDDDDDESLMPPPKVLDSVKKRQKNAKRSSLTSNTTDSPRDSISSTSSSNFNTGYSSMPTTPNQLRSPLGLGAVAHSLTVDSDSDSACGFDSNWSINGRSSLSSSNLKSTKY</sequence>
<evidence type="ECO:0000256" key="2">
    <source>
        <dbReference type="ARBA" id="ARBA00023043"/>
    </source>
</evidence>
<feature type="compositionally biased region" description="Low complexity" evidence="4">
    <location>
        <begin position="777"/>
        <end position="799"/>
    </location>
</feature>
<dbReference type="InterPro" id="IPR058889">
    <property type="entry name" value="WHD_SOWAHA-C"/>
</dbReference>
<name>A0A1I8MV27_MUSDO</name>
<feature type="region of interest" description="Disordered" evidence="4">
    <location>
        <begin position="91"/>
        <end position="267"/>
    </location>
</feature>
<dbReference type="Pfam" id="PF25877">
    <property type="entry name" value="WHD_SOWAH"/>
    <property type="match status" value="1"/>
</dbReference>
<evidence type="ECO:0000313" key="6">
    <source>
        <dbReference type="EnsemblMetazoa" id="MDOA008726-PB"/>
    </source>
</evidence>
<feature type="region of interest" description="Disordered" evidence="4">
    <location>
        <begin position="824"/>
        <end position="854"/>
    </location>
</feature>
<feature type="compositionally biased region" description="Pro residues" evidence="4">
    <location>
        <begin position="117"/>
        <end position="128"/>
    </location>
</feature>
<keyword evidence="1" id="KW-0677">Repeat</keyword>
<dbReference type="STRING" id="7370.A0A1I8MV27"/>
<feature type="compositionally biased region" description="Basic residues" evidence="4">
    <location>
        <begin position="653"/>
        <end position="663"/>
    </location>
</feature>
<feature type="domain" description="SOWAHA-C winged helix-turn-helix" evidence="5">
    <location>
        <begin position="6"/>
        <end position="87"/>
    </location>
</feature>
<dbReference type="VEuPathDB" id="VectorBase:MDOMA2_004244"/>
<comment type="similarity">
    <text evidence="3">Belongs to the SOWAH family.</text>
</comment>
<evidence type="ECO:0000256" key="3">
    <source>
        <dbReference type="ARBA" id="ARBA00038122"/>
    </source>
</evidence>
<dbReference type="Gene3D" id="1.25.40.20">
    <property type="entry name" value="Ankyrin repeat-containing domain"/>
    <property type="match status" value="1"/>
</dbReference>
<proteinExistence type="inferred from homology"/>
<feature type="region of interest" description="Disordered" evidence="4">
    <location>
        <begin position="729"/>
        <end position="810"/>
    </location>
</feature>
<keyword evidence="2" id="KW-0040">ANK repeat</keyword>
<reference evidence="6" key="1">
    <citation type="submission" date="2020-05" db="UniProtKB">
        <authorList>
            <consortium name="EnsemblMetazoa"/>
        </authorList>
    </citation>
    <scope>IDENTIFICATION</scope>
    <source>
        <strain evidence="6">Aabys</strain>
    </source>
</reference>
<protein>
    <recommendedName>
        <fullName evidence="5">SOWAHA-C winged helix-turn-helix domain-containing protein</fullName>
    </recommendedName>
</protein>
<organism evidence="6">
    <name type="scientific">Musca domestica</name>
    <name type="common">House fly</name>
    <dbReference type="NCBI Taxonomy" id="7370"/>
    <lineage>
        <taxon>Eukaryota</taxon>
        <taxon>Metazoa</taxon>
        <taxon>Ecdysozoa</taxon>
        <taxon>Arthropoda</taxon>
        <taxon>Hexapoda</taxon>
        <taxon>Insecta</taxon>
        <taxon>Pterygota</taxon>
        <taxon>Neoptera</taxon>
        <taxon>Endopterygota</taxon>
        <taxon>Diptera</taxon>
        <taxon>Brachycera</taxon>
        <taxon>Muscomorpha</taxon>
        <taxon>Muscoidea</taxon>
        <taxon>Muscidae</taxon>
        <taxon>Musca</taxon>
    </lineage>
</organism>
<feature type="compositionally biased region" description="Low complexity" evidence="4">
    <location>
        <begin position="834"/>
        <end position="854"/>
    </location>
</feature>
<dbReference type="SUPFAM" id="SSF48403">
    <property type="entry name" value="Ankyrin repeat"/>
    <property type="match status" value="1"/>
</dbReference>
<dbReference type="VEuPathDB" id="VectorBase:MDOA008726"/>
<dbReference type="InterPro" id="IPR002110">
    <property type="entry name" value="Ankyrin_rpt"/>
</dbReference>
<dbReference type="InterPro" id="IPR036770">
    <property type="entry name" value="Ankyrin_rpt-contain_sf"/>
</dbReference>